<evidence type="ECO:0000256" key="1">
    <source>
        <dbReference type="SAM" id="Coils"/>
    </source>
</evidence>
<protein>
    <submittedName>
        <fullName evidence="4">Related to Myosin heavy chain</fullName>
    </submittedName>
</protein>
<evidence type="ECO:0000259" key="3">
    <source>
        <dbReference type="Pfam" id="PF12808"/>
    </source>
</evidence>
<dbReference type="GO" id="GO:0000785">
    <property type="term" value="C:chromatin"/>
    <property type="evidence" value="ECO:0007669"/>
    <property type="project" value="TreeGrafter"/>
</dbReference>
<feature type="region of interest" description="Disordered" evidence="2">
    <location>
        <begin position="1156"/>
        <end position="1177"/>
    </location>
</feature>
<dbReference type="Gene3D" id="1.10.287.1490">
    <property type="match status" value="1"/>
</dbReference>
<dbReference type="EMBL" id="OOIP01000007">
    <property type="protein sequence ID" value="SPO37706.1"/>
    <property type="molecule type" value="Genomic_DNA"/>
</dbReference>
<keyword evidence="5" id="KW-1185">Reference proteome</keyword>
<dbReference type="OrthoDB" id="10255000at2759"/>
<dbReference type="PANTHER" id="PTHR43941">
    <property type="entry name" value="STRUCTURAL MAINTENANCE OF CHROMOSOMES PROTEIN 2"/>
    <property type="match status" value="1"/>
</dbReference>
<sequence>MANRPVALAGYDATSAYDSTTDQSTFPPPNPKGDLTGLDTEPSIQLNLPPAPALSHVTQRRKPSLARRATAGASDLPDPSARAAGDDAALQTPAQPRVSAAGAAGPSRNAVSAREPPSTQRKEDPRRRYGVRIADDDTLDDVEDSLEASGEAELRKMQADLSEGIDSMVASPHNSNNNNNNDSGQWGSRAMRRRSAAGVSMKSAQEKINGLTQERDELKIVVDLLREKVSLDDRLAELIVLKKEKLAYTNKMIAQQAMLKQQDRAIKLLHKEQQAWNGRDPVQVEQQIAELEAQLRAANTRAEDERRDRIRAEEELDFIKRRGDHTHGDASASRGMGGGGGGGGGGEAARLRDELDALKEDHADEKYELRRERDAAYEEADAMRAELERLRGQSGGAGGGADDSRASQRERGFHREIDELEQQLTAQRAQNEKMQERQAQLHAEIEAHKDEVYELRSSEEALQRELEVAKQSLEHANMTQEDDLIRFQEAEQMAAERYQEQIDKLRDSLTAAQLQIDEKEAESEKLEQELQEQVAKVADLEYELRQAETLLDEQKAQIEGVEAEADELDRQLQVYREEADTFKAELDLAAKELETKDAELAETNKEMQELSNRNMALEEGLEARGEEIKRLDEELVKVEDALQQANEKHDRHAGVLKEKLANSGLELSEAQSQLEAALNEVDAARDEADAYARDVEELTNEKARLEELVHKLDSKISDVVEDLKAEERALDDANAEWERKLDSAEERLNRIIDEKEENLASLEQELGQLERDLATSKQDVQNLQDALRAKENESFRMGQSQANDKYSLELEIDRLKRDLARCEADLERARKEIDRKDDALREKEDALARLQDEQRELAGKLASETQGRMGLNERFEAQQRTLADERKELDAARARVEELERELNDGERATLQSEQDTKNALTERNTLLLTIYQYMGKILVGSESTSTPRKKEADVKPFTNFEVFHNSLIARLRKISDIQLSFEQRAKDLEGKLMEKFTALKRQQDSRFRQIDRFEVSIKNATDKQLQWRQRVVSKQSEVDAVKATNAELQQQLSSLRTRASLSTPGDNSKLTALTTRANNAERRLHAAQNQATQAEERLAEAKIKYGEGEGKWAARIKELELRVKAAEERVKRERQGAKERVSELTEQMRRLERELQGAHKRNKQLGEIQDAVEHIQ</sequence>
<reference evidence="4 5" key="1">
    <citation type="submission" date="2018-03" db="EMBL/GenBank/DDBJ databases">
        <authorList>
            <person name="Guldener U."/>
        </authorList>
    </citation>
    <scope>NUCLEOTIDE SEQUENCE [LARGE SCALE GENOMIC DNA]</scope>
    <source>
        <strain evidence="4 5">DAOM196992</strain>
    </source>
</reference>
<feature type="domain" description="Mto1-like Mto2p-binding" evidence="3">
    <location>
        <begin position="1112"/>
        <end position="1157"/>
    </location>
</feature>
<dbReference type="GO" id="GO:0000796">
    <property type="term" value="C:condensin complex"/>
    <property type="evidence" value="ECO:0007669"/>
    <property type="project" value="TreeGrafter"/>
</dbReference>
<organism evidence="4 5">
    <name type="scientific">Pseudozyma flocculosa</name>
    <dbReference type="NCBI Taxonomy" id="84751"/>
    <lineage>
        <taxon>Eukaryota</taxon>
        <taxon>Fungi</taxon>
        <taxon>Dikarya</taxon>
        <taxon>Basidiomycota</taxon>
        <taxon>Ustilaginomycotina</taxon>
        <taxon>Ustilaginomycetes</taxon>
        <taxon>Ustilaginales</taxon>
        <taxon>Ustilaginaceae</taxon>
        <taxon>Pseudozyma</taxon>
    </lineage>
</organism>
<feature type="compositionally biased region" description="Polar residues" evidence="2">
    <location>
        <begin position="16"/>
        <end position="25"/>
    </location>
</feature>
<feature type="compositionally biased region" description="Gly residues" evidence="2">
    <location>
        <begin position="335"/>
        <end position="347"/>
    </location>
</feature>
<dbReference type="PANTHER" id="PTHR43941:SF1">
    <property type="entry name" value="STRUCTURAL MAINTENANCE OF CHROMOSOMES PROTEIN 2"/>
    <property type="match status" value="1"/>
</dbReference>
<feature type="coiled-coil region" evidence="1">
    <location>
        <begin position="288"/>
        <end position="322"/>
    </location>
</feature>
<dbReference type="GO" id="GO:0007076">
    <property type="term" value="P:mitotic chromosome condensation"/>
    <property type="evidence" value="ECO:0007669"/>
    <property type="project" value="TreeGrafter"/>
</dbReference>
<dbReference type="GO" id="GO:0003682">
    <property type="term" value="F:chromatin binding"/>
    <property type="evidence" value="ECO:0007669"/>
    <property type="project" value="TreeGrafter"/>
</dbReference>
<evidence type="ECO:0000313" key="4">
    <source>
        <dbReference type="EMBL" id="SPO37706.1"/>
    </source>
</evidence>
<feature type="region of interest" description="Disordered" evidence="2">
    <location>
        <begin position="167"/>
        <end position="208"/>
    </location>
</feature>
<dbReference type="Pfam" id="PF12808">
    <property type="entry name" value="Mto2_bdg"/>
    <property type="match status" value="1"/>
</dbReference>
<dbReference type="GO" id="GO:0000793">
    <property type="term" value="C:condensed chromosome"/>
    <property type="evidence" value="ECO:0007669"/>
    <property type="project" value="TreeGrafter"/>
</dbReference>
<feature type="region of interest" description="Disordered" evidence="2">
    <location>
        <begin position="322"/>
        <end position="349"/>
    </location>
</feature>
<evidence type="ECO:0000313" key="5">
    <source>
        <dbReference type="Proteomes" id="UP000323386"/>
    </source>
</evidence>
<evidence type="ECO:0000256" key="2">
    <source>
        <dbReference type="SAM" id="MobiDB-lite"/>
    </source>
</evidence>
<accession>A0A5C3F199</accession>
<keyword evidence="1" id="KW-0175">Coiled coil</keyword>
<feature type="compositionally biased region" description="Acidic residues" evidence="2">
    <location>
        <begin position="136"/>
        <end position="146"/>
    </location>
</feature>
<gene>
    <name evidence="4" type="ORF">PSFLO_03182</name>
</gene>
<dbReference type="AlphaFoldDB" id="A0A5C3F199"/>
<proteinExistence type="predicted"/>
<name>A0A5C3F199_9BASI</name>
<feature type="region of interest" description="Disordered" evidence="2">
    <location>
        <begin position="1"/>
        <end position="148"/>
    </location>
</feature>
<dbReference type="InterPro" id="IPR024545">
    <property type="entry name" value="Mto1-like_Mto2p-bd"/>
</dbReference>
<dbReference type="Proteomes" id="UP000323386">
    <property type="component" value="Unassembled WGS sequence"/>
</dbReference>
<dbReference type="SUPFAM" id="SSF57997">
    <property type="entry name" value="Tropomyosin"/>
    <property type="match status" value="1"/>
</dbReference>